<keyword evidence="3" id="KW-1185">Reference proteome</keyword>
<evidence type="ECO:0000313" key="2">
    <source>
        <dbReference type="EMBL" id="AYD46635.1"/>
    </source>
</evidence>
<dbReference type="AlphaFoldDB" id="A0A386HLH5"/>
<keyword evidence="1" id="KW-0732">Signal</keyword>
<accession>A0A386HLH5</accession>
<sequence length="207" mass="23238">MKKIALWCLPAILLLFAGCSTSKLTTSWVSPQATMQGQHFNKVLVLGLLSAKNRAVKVNMENELAKGLNEMGVQTITATDIYGPTAFRGMSERQVMRLLHKDGIDGVVTIALVDKNVSRNYVPGYWGGPFWGYYSYYSPYMWGAPYSGYMSRTTSYSFETNLYNLQRKSKLLYSAQSETVDPSSPTKLAVDFSRTIVKDLKTKNLLR</sequence>
<dbReference type="RefSeq" id="WP_119984863.1">
    <property type="nucleotide sequence ID" value="NZ_CP032489.1"/>
</dbReference>
<dbReference type="PROSITE" id="PS51257">
    <property type="entry name" value="PROKAR_LIPOPROTEIN"/>
    <property type="match status" value="1"/>
</dbReference>
<dbReference type="Proteomes" id="UP000266118">
    <property type="component" value="Chromosome"/>
</dbReference>
<evidence type="ECO:0008006" key="4">
    <source>
        <dbReference type="Google" id="ProtNLM"/>
    </source>
</evidence>
<protein>
    <recommendedName>
        <fullName evidence="4">DUF4136 domain-containing protein</fullName>
    </recommendedName>
</protein>
<evidence type="ECO:0000313" key="3">
    <source>
        <dbReference type="Proteomes" id="UP000266118"/>
    </source>
</evidence>
<feature type="chain" id="PRO_5017370050" description="DUF4136 domain-containing protein" evidence="1">
    <location>
        <begin position="23"/>
        <end position="207"/>
    </location>
</feature>
<proteinExistence type="predicted"/>
<dbReference type="OrthoDB" id="6077795at2"/>
<evidence type="ECO:0000256" key="1">
    <source>
        <dbReference type="SAM" id="SignalP"/>
    </source>
</evidence>
<gene>
    <name evidence="2" type="ORF">D6B99_02790</name>
</gene>
<organism evidence="2 3">
    <name type="scientific">Arachidicoccus soli</name>
    <dbReference type="NCBI Taxonomy" id="2341117"/>
    <lineage>
        <taxon>Bacteria</taxon>
        <taxon>Pseudomonadati</taxon>
        <taxon>Bacteroidota</taxon>
        <taxon>Chitinophagia</taxon>
        <taxon>Chitinophagales</taxon>
        <taxon>Chitinophagaceae</taxon>
        <taxon>Arachidicoccus</taxon>
    </lineage>
</organism>
<dbReference type="KEGG" id="ark:D6B99_02790"/>
<feature type="signal peptide" evidence="1">
    <location>
        <begin position="1"/>
        <end position="22"/>
    </location>
</feature>
<dbReference type="EMBL" id="CP032489">
    <property type="protein sequence ID" value="AYD46635.1"/>
    <property type="molecule type" value="Genomic_DNA"/>
</dbReference>
<name>A0A386HLH5_9BACT</name>
<reference evidence="2 3" key="1">
    <citation type="submission" date="2018-09" db="EMBL/GenBank/DDBJ databases">
        <title>Arachidicoccus sp. nov., a bacterium isolated from soil.</title>
        <authorList>
            <person name="Weon H.-Y."/>
            <person name="Kwon S.-W."/>
            <person name="Lee S.A."/>
        </authorList>
    </citation>
    <scope>NUCLEOTIDE SEQUENCE [LARGE SCALE GENOMIC DNA]</scope>
    <source>
        <strain evidence="2 3">KIS59-12</strain>
    </source>
</reference>